<name>A0ABY7TKV7_9SPHN</name>
<gene>
    <name evidence="1" type="ORF">PQ455_17720</name>
</gene>
<dbReference type="Proteomes" id="UP001220395">
    <property type="component" value="Chromosome"/>
</dbReference>
<keyword evidence="2" id="KW-1185">Reference proteome</keyword>
<proteinExistence type="predicted"/>
<accession>A0ABY7TKV7</accession>
<dbReference type="EMBL" id="CP117411">
    <property type="protein sequence ID" value="WCT73421.1"/>
    <property type="molecule type" value="Genomic_DNA"/>
</dbReference>
<evidence type="ECO:0000313" key="2">
    <source>
        <dbReference type="Proteomes" id="UP001220395"/>
    </source>
</evidence>
<sequence>MANAYIATPGFKENGVSEVDGNWDCVVESPLGEQSFTFTITTAGDRFSGHAKGTLGSIDIPDGLVTGNQLAWSMPVPKPMPLTLRCKARVDGDTLEGEVSAGIFGTFPVRGTRVA</sequence>
<reference evidence="1 2" key="1">
    <citation type="submission" date="2023-02" db="EMBL/GenBank/DDBJ databases">
        <title>Genome sequence of Sphingomonas naphthae.</title>
        <authorList>
            <person name="Kim S."/>
            <person name="Heo J."/>
            <person name="Kwon S.-W."/>
        </authorList>
    </citation>
    <scope>NUCLEOTIDE SEQUENCE [LARGE SCALE GENOMIC DNA]</scope>
    <source>
        <strain evidence="1 2">KACC 18716</strain>
    </source>
</reference>
<protein>
    <submittedName>
        <fullName evidence="1">Uncharacterized protein</fullName>
    </submittedName>
</protein>
<organism evidence="1 2">
    <name type="scientific">Sphingomonas naphthae</name>
    <dbReference type="NCBI Taxonomy" id="1813468"/>
    <lineage>
        <taxon>Bacteria</taxon>
        <taxon>Pseudomonadati</taxon>
        <taxon>Pseudomonadota</taxon>
        <taxon>Alphaproteobacteria</taxon>
        <taxon>Sphingomonadales</taxon>
        <taxon>Sphingomonadaceae</taxon>
        <taxon>Sphingomonas</taxon>
    </lineage>
</organism>
<dbReference type="RefSeq" id="WP_273687625.1">
    <property type="nucleotide sequence ID" value="NZ_CP117411.1"/>
</dbReference>
<evidence type="ECO:0000313" key="1">
    <source>
        <dbReference type="EMBL" id="WCT73421.1"/>
    </source>
</evidence>